<evidence type="ECO:0000313" key="3">
    <source>
        <dbReference type="Proteomes" id="UP000594260"/>
    </source>
</evidence>
<dbReference type="EnsemblMetazoa" id="XM_022814755">
    <property type="protein sequence ID" value="XP_022670490"/>
    <property type="gene ID" value="LOC111254179"/>
</dbReference>
<organism evidence="2 3">
    <name type="scientific">Varroa destructor</name>
    <name type="common">Honeybee mite</name>
    <dbReference type="NCBI Taxonomy" id="109461"/>
    <lineage>
        <taxon>Eukaryota</taxon>
        <taxon>Metazoa</taxon>
        <taxon>Ecdysozoa</taxon>
        <taxon>Arthropoda</taxon>
        <taxon>Chelicerata</taxon>
        <taxon>Arachnida</taxon>
        <taxon>Acari</taxon>
        <taxon>Parasitiformes</taxon>
        <taxon>Mesostigmata</taxon>
        <taxon>Gamasina</taxon>
        <taxon>Dermanyssoidea</taxon>
        <taxon>Varroidae</taxon>
        <taxon>Varroa</taxon>
    </lineage>
</organism>
<name>A0A7M7KQL4_VARDE</name>
<sequence length="273" mass="31048">MLSFAGLLSGLTMAPTTRSKASLKTILFSPAKLIRKKLRTNVKLQTNSRLFLASTTDELSCTHNVSDTCTTSEERELRDLCIEDAASYSELAEINGQEIHRLLSNCESIWTVLWRGPLARGGALTSSQRNAHKSFHENLLLKLKATNTEMMEVLWRKPRMSCRQHLDIGETRRQINNMHSITTLLFEELLKYIERCPSPVNVYGTRCNLTTRERLTEANCRLDQAKEKLRKICVRDGQRLETQFHQFIASCDALNEFLSGISPGNSLVLNMEE</sequence>
<dbReference type="RefSeq" id="XP_022670489.1">
    <property type="nucleotide sequence ID" value="XM_022814754.1"/>
</dbReference>
<dbReference type="InParanoid" id="A0A7M7KQL4"/>
<dbReference type="KEGG" id="vde:111254179"/>
<dbReference type="RefSeq" id="XP_022670490.1">
    <property type="nucleotide sequence ID" value="XM_022814755.1"/>
</dbReference>
<accession>A0A7M7KQL4</accession>
<evidence type="ECO:0000313" key="2">
    <source>
        <dbReference type="EnsemblMetazoa" id="XP_022670490"/>
    </source>
</evidence>
<dbReference type="EnsemblMetazoa" id="XM_022814754">
    <property type="protein sequence ID" value="XP_022670489"/>
    <property type="gene ID" value="LOC111254179"/>
</dbReference>
<keyword evidence="3" id="KW-1185">Reference proteome</keyword>
<dbReference type="AlphaFoldDB" id="A0A7M7KQL4"/>
<evidence type="ECO:0000256" key="1">
    <source>
        <dbReference type="SAM" id="Coils"/>
    </source>
</evidence>
<feature type="coiled-coil region" evidence="1">
    <location>
        <begin position="208"/>
        <end position="235"/>
    </location>
</feature>
<dbReference type="GeneID" id="111254179"/>
<dbReference type="Proteomes" id="UP000594260">
    <property type="component" value="Unplaced"/>
</dbReference>
<proteinExistence type="predicted"/>
<protein>
    <submittedName>
        <fullName evidence="2">Uncharacterized protein</fullName>
    </submittedName>
</protein>
<keyword evidence="1" id="KW-0175">Coiled coil</keyword>
<reference evidence="2" key="1">
    <citation type="submission" date="2021-01" db="UniProtKB">
        <authorList>
            <consortium name="EnsemblMetazoa"/>
        </authorList>
    </citation>
    <scope>IDENTIFICATION</scope>
</reference>